<dbReference type="PANTHER" id="PTHR45689">
    <property type="entry name" value="I[[H]] CHANNEL, ISOFORM E"/>
    <property type="match status" value="1"/>
</dbReference>
<gene>
    <name evidence="3" type="ORF">WA026_001946</name>
</gene>
<feature type="transmembrane region" description="Helical" evidence="1">
    <location>
        <begin position="302"/>
        <end position="324"/>
    </location>
</feature>
<evidence type="ECO:0000313" key="4">
    <source>
        <dbReference type="Proteomes" id="UP001431783"/>
    </source>
</evidence>
<dbReference type="InterPro" id="IPR000595">
    <property type="entry name" value="cNMP-bd_dom"/>
</dbReference>
<feature type="transmembrane region" description="Helical" evidence="1">
    <location>
        <begin position="91"/>
        <end position="112"/>
    </location>
</feature>
<feature type="transmembrane region" description="Helical" evidence="1">
    <location>
        <begin position="191"/>
        <end position="211"/>
    </location>
</feature>
<accession>A0AAW1UT99</accession>
<dbReference type="SUPFAM" id="SSF81324">
    <property type="entry name" value="Voltage-gated potassium channels"/>
    <property type="match status" value="1"/>
</dbReference>
<dbReference type="AlphaFoldDB" id="A0AAW1UT99"/>
<sequence length="499" mass="58738">MYEMNDGKNHFCSVQKQASGSFLPILPVGANCCQRIERSIKKFIQISKKDPLSQEFFRSSTGFLNERKRHARSRYTYIIHPFSDFALCREIIMAITLFFTFMSAPFITTFMFNGIGAVKWITGLELISMIIFIADIFVKCYLAVENKKTKEVILNQDIIINKYMLSIRFPLDIITAPSFYVLYVFVDMDDYYYLSYFRLLVIFKLCTFIKYWKHICQRFNFIPEVLDGVRFIVYTVLLVHWFTCLTYYVPFLDVRLHTGNLIYSPDQTEHWVHLYIKSLFNAVGLLFCARTGWTNESPLSEIWVTLITSIVGKIYMLILSVAYLNQVLNRWFLETKYLEIMNQLNEFMRYKKLPMALRQRMVHYFEYKFQQRYFRENLISSFLSDKLKREINIHLCQKIVQQASFLADLPTKVLGDVLAHLKSEVFLPNDIIIRAGAPADCMYFLSSGTVLITTPSGKEFQISSLCRGSIKTREDSMLIMFLRKIYVHKLILFYSNRSN</sequence>
<dbReference type="SUPFAM" id="SSF51206">
    <property type="entry name" value="cAMP-binding domain-like"/>
    <property type="match status" value="1"/>
</dbReference>
<dbReference type="GO" id="GO:0035725">
    <property type="term" value="P:sodium ion transmembrane transport"/>
    <property type="evidence" value="ECO:0007669"/>
    <property type="project" value="TreeGrafter"/>
</dbReference>
<protein>
    <recommendedName>
        <fullName evidence="2">Cyclic nucleotide-binding domain-containing protein</fullName>
    </recommendedName>
</protein>
<comment type="caution">
    <text evidence="3">The sequence shown here is derived from an EMBL/GenBank/DDBJ whole genome shotgun (WGS) entry which is preliminary data.</text>
</comment>
<evidence type="ECO:0000313" key="3">
    <source>
        <dbReference type="EMBL" id="KAK9883758.1"/>
    </source>
</evidence>
<name>A0AAW1UT99_9CUCU</name>
<dbReference type="GO" id="GO:0003254">
    <property type="term" value="P:regulation of membrane depolarization"/>
    <property type="evidence" value="ECO:0007669"/>
    <property type="project" value="TreeGrafter"/>
</dbReference>
<dbReference type="Gene3D" id="1.10.287.630">
    <property type="entry name" value="Helix hairpin bin"/>
    <property type="match status" value="1"/>
</dbReference>
<evidence type="ECO:0000259" key="2">
    <source>
        <dbReference type="PROSITE" id="PS50042"/>
    </source>
</evidence>
<dbReference type="GO" id="GO:0005249">
    <property type="term" value="F:voltage-gated potassium channel activity"/>
    <property type="evidence" value="ECO:0007669"/>
    <property type="project" value="TreeGrafter"/>
</dbReference>
<keyword evidence="1" id="KW-1133">Transmembrane helix</keyword>
<dbReference type="Proteomes" id="UP001431783">
    <property type="component" value="Unassembled WGS sequence"/>
</dbReference>
<organism evidence="3 4">
    <name type="scientific">Henosepilachna vigintioctopunctata</name>
    <dbReference type="NCBI Taxonomy" id="420089"/>
    <lineage>
        <taxon>Eukaryota</taxon>
        <taxon>Metazoa</taxon>
        <taxon>Ecdysozoa</taxon>
        <taxon>Arthropoda</taxon>
        <taxon>Hexapoda</taxon>
        <taxon>Insecta</taxon>
        <taxon>Pterygota</taxon>
        <taxon>Neoptera</taxon>
        <taxon>Endopterygota</taxon>
        <taxon>Coleoptera</taxon>
        <taxon>Polyphaga</taxon>
        <taxon>Cucujiformia</taxon>
        <taxon>Coccinelloidea</taxon>
        <taxon>Coccinellidae</taxon>
        <taxon>Epilachninae</taxon>
        <taxon>Epilachnini</taxon>
        <taxon>Henosepilachna</taxon>
    </lineage>
</organism>
<dbReference type="CDD" id="cd00038">
    <property type="entry name" value="CAP_ED"/>
    <property type="match status" value="1"/>
</dbReference>
<dbReference type="Gene3D" id="1.10.287.70">
    <property type="match status" value="1"/>
</dbReference>
<dbReference type="InterPro" id="IPR018490">
    <property type="entry name" value="cNMP-bd_dom_sf"/>
</dbReference>
<dbReference type="PROSITE" id="PS00888">
    <property type="entry name" value="CNMP_BINDING_1"/>
    <property type="match status" value="1"/>
</dbReference>
<feature type="transmembrane region" description="Helical" evidence="1">
    <location>
        <begin position="165"/>
        <end position="185"/>
    </location>
</feature>
<dbReference type="PROSITE" id="PS50042">
    <property type="entry name" value="CNMP_BINDING_3"/>
    <property type="match status" value="1"/>
</dbReference>
<dbReference type="EMBL" id="JARQZJ010000091">
    <property type="protein sequence ID" value="KAK9883758.1"/>
    <property type="molecule type" value="Genomic_DNA"/>
</dbReference>
<keyword evidence="1" id="KW-0812">Transmembrane</keyword>
<dbReference type="Pfam" id="PF00027">
    <property type="entry name" value="cNMP_binding"/>
    <property type="match status" value="1"/>
</dbReference>
<evidence type="ECO:0000256" key="1">
    <source>
        <dbReference type="SAM" id="Phobius"/>
    </source>
</evidence>
<dbReference type="GO" id="GO:0098855">
    <property type="term" value="C:HCN channel complex"/>
    <property type="evidence" value="ECO:0007669"/>
    <property type="project" value="TreeGrafter"/>
</dbReference>
<feature type="domain" description="Cyclic nucleotide-binding" evidence="2">
    <location>
        <begin position="405"/>
        <end position="469"/>
    </location>
</feature>
<proteinExistence type="predicted"/>
<dbReference type="InterPro" id="IPR051413">
    <property type="entry name" value="K/Na_HCN_channel"/>
</dbReference>
<dbReference type="Gene3D" id="2.60.120.10">
    <property type="entry name" value="Jelly Rolls"/>
    <property type="match status" value="1"/>
</dbReference>
<dbReference type="InterPro" id="IPR018488">
    <property type="entry name" value="cNMP-bd_CS"/>
</dbReference>
<feature type="transmembrane region" description="Helical" evidence="1">
    <location>
        <begin position="271"/>
        <end position="290"/>
    </location>
</feature>
<feature type="transmembrane region" description="Helical" evidence="1">
    <location>
        <begin position="231"/>
        <end position="251"/>
    </location>
</feature>
<reference evidence="3 4" key="1">
    <citation type="submission" date="2023-03" db="EMBL/GenBank/DDBJ databases">
        <title>Genome insight into feeding habits of ladybird beetles.</title>
        <authorList>
            <person name="Li H.-S."/>
            <person name="Huang Y.-H."/>
            <person name="Pang H."/>
        </authorList>
    </citation>
    <scope>NUCLEOTIDE SEQUENCE [LARGE SCALE GENOMIC DNA]</scope>
    <source>
        <strain evidence="3">SYSU_2023b</strain>
        <tissue evidence="3">Whole body</tissue>
    </source>
</reference>
<keyword evidence="1" id="KW-0472">Membrane</keyword>
<feature type="transmembrane region" description="Helical" evidence="1">
    <location>
        <begin position="124"/>
        <end position="144"/>
    </location>
</feature>
<dbReference type="InterPro" id="IPR014710">
    <property type="entry name" value="RmlC-like_jellyroll"/>
</dbReference>
<dbReference type="PANTHER" id="PTHR45689:SF14">
    <property type="entry name" value="CYCLIC NUCLEOTIDE-GATED CATION CHANNEL SUBUNIT A-LIKE PROTEIN"/>
    <property type="match status" value="1"/>
</dbReference>
<keyword evidence="4" id="KW-1185">Reference proteome</keyword>